<sequence length="55" mass="6619">MNRKNDEQKFTNMKGVGNFTRNAIENFEENIVEQKDYLEKVKIHEEMNNDNKSKK</sequence>
<dbReference type="EMBL" id="FQZB01000005">
    <property type="protein sequence ID" value="SHI94875.1"/>
    <property type="molecule type" value="Genomic_DNA"/>
</dbReference>
<gene>
    <name evidence="1" type="ORF">SAMN02745163_01084</name>
</gene>
<reference evidence="1 2" key="1">
    <citation type="submission" date="2016-11" db="EMBL/GenBank/DDBJ databases">
        <authorList>
            <person name="Jaros S."/>
            <person name="Januszkiewicz K."/>
            <person name="Wedrychowicz H."/>
        </authorList>
    </citation>
    <scope>NUCLEOTIDE SEQUENCE [LARGE SCALE GENOMIC DNA]</scope>
    <source>
        <strain evidence="1 2">DSM 21758</strain>
    </source>
</reference>
<dbReference type="AlphaFoldDB" id="A0A1M6FB29"/>
<proteinExistence type="predicted"/>
<dbReference type="STRING" id="1121302.SAMN02745163_01084"/>
<protein>
    <submittedName>
        <fullName evidence="1">Uncharacterized protein</fullName>
    </submittedName>
</protein>
<keyword evidence="2" id="KW-1185">Reference proteome</keyword>
<dbReference type="Proteomes" id="UP000184310">
    <property type="component" value="Unassembled WGS sequence"/>
</dbReference>
<dbReference type="RefSeq" id="WP_200802842.1">
    <property type="nucleotide sequence ID" value="NZ_FQZB01000005.1"/>
</dbReference>
<evidence type="ECO:0000313" key="1">
    <source>
        <dbReference type="EMBL" id="SHI94875.1"/>
    </source>
</evidence>
<organism evidence="1 2">
    <name type="scientific">Clostridium cavendishii DSM 21758</name>
    <dbReference type="NCBI Taxonomy" id="1121302"/>
    <lineage>
        <taxon>Bacteria</taxon>
        <taxon>Bacillati</taxon>
        <taxon>Bacillota</taxon>
        <taxon>Clostridia</taxon>
        <taxon>Eubacteriales</taxon>
        <taxon>Clostridiaceae</taxon>
        <taxon>Clostridium</taxon>
    </lineage>
</organism>
<evidence type="ECO:0000313" key="2">
    <source>
        <dbReference type="Proteomes" id="UP000184310"/>
    </source>
</evidence>
<name>A0A1M6FB29_9CLOT</name>
<accession>A0A1M6FB29</accession>